<evidence type="ECO:0000256" key="1">
    <source>
        <dbReference type="ARBA" id="ARBA00004123"/>
    </source>
</evidence>
<dbReference type="InterPro" id="IPR056548">
    <property type="entry name" value="HEAT_Nup120"/>
</dbReference>
<evidence type="ECO:0008006" key="9">
    <source>
        <dbReference type="Google" id="ProtNLM"/>
    </source>
</evidence>
<reference evidence="7 8" key="1">
    <citation type="submission" date="2014-04" db="EMBL/GenBank/DDBJ databases">
        <title>Evolutionary Origins and Diversification of the Mycorrhizal Mutualists.</title>
        <authorList>
            <consortium name="DOE Joint Genome Institute"/>
            <consortium name="Mycorrhizal Genomics Consortium"/>
            <person name="Kohler A."/>
            <person name="Kuo A."/>
            <person name="Nagy L.G."/>
            <person name="Floudas D."/>
            <person name="Copeland A."/>
            <person name="Barry K.W."/>
            <person name="Cichocki N."/>
            <person name="Veneault-Fourrey C."/>
            <person name="LaButti K."/>
            <person name="Lindquist E.A."/>
            <person name="Lipzen A."/>
            <person name="Lundell T."/>
            <person name="Morin E."/>
            <person name="Murat C."/>
            <person name="Riley R."/>
            <person name="Ohm R."/>
            <person name="Sun H."/>
            <person name="Tunlid A."/>
            <person name="Henrissat B."/>
            <person name="Grigoriev I.V."/>
            <person name="Hibbett D.S."/>
            <person name="Martin F."/>
        </authorList>
    </citation>
    <scope>NUCLEOTIDE SEQUENCE [LARGE SCALE GENOMIC DNA]</scope>
    <source>
        <strain evidence="7 8">Koide BX008</strain>
    </source>
</reference>
<gene>
    <name evidence="7" type="ORF">M378DRAFT_72126</name>
</gene>
<feature type="domain" description="Nucleoporin nup120-like HEAT repeat" evidence="5">
    <location>
        <begin position="806"/>
        <end position="971"/>
    </location>
</feature>
<dbReference type="GO" id="GO:0005643">
    <property type="term" value="C:nuclear pore"/>
    <property type="evidence" value="ECO:0007669"/>
    <property type="project" value="TreeGrafter"/>
</dbReference>
<comment type="subcellular location">
    <subcellularLocation>
        <location evidence="1">Nucleus</location>
    </subcellularLocation>
</comment>
<dbReference type="PANTHER" id="PTHR21286:SF0">
    <property type="entry name" value="NUCLEAR PORE COMPLEX PROTEIN NUP160"/>
    <property type="match status" value="1"/>
</dbReference>
<keyword evidence="2" id="KW-0813">Transport</keyword>
<dbReference type="PANTHER" id="PTHR21286">
    <property type="entry name" value="NUCLEAR PORE COMPLEX PROTEIN NUP160"/>
    <property type="match status" value="1"/>
</dbReference>
<dbReference type="Pfam" id="PF11715">
    <property type="entry name" value="Beta-prop_Nup120_160"/>
    <property type="match status" value="1"/>
</dbReference>
<dbReference type="Pfam" id="PF23300">
    <property type="entry name" value="HEAT_Nup120"/>
    <property type="match status" value="1"/>
</dbReference>
<evidence type="ECO:0000313" key="7">
    <source>
        <dbReference type="EMBL" id="KIL68186.1"/>
    </source>
</evidence>
<proteinExistence type="predicted"/>
<accession>A0A0C2XFH6</accession>
<sequence>MDAGILASTHISSLSPTQPTVIHLQTVRNDTPLPAATQDTDQLPEHAIYSSVLNSPNTGTLVLRVIHGGLIVELLSLSTDVPSLRLVFPAAVLSTPALFTWGANELFLLAVTCAGSFYRLVIPIGNGRRLWKEDSGNIWTREYLVKIPATELIGPVHVQGIHCAAIGLARGALLRIESEVLGHDGQQDEWVETVFHHSSFFSSWTSLLPIQGGNDQNASEIVSLASVPWPTDIGHIWSLSRDRTLRLWKAKIGCVSTRVLASTVSGREPAPKQQLLDSVQQNLLRVFGPSSNNDQLYVLAFLPTISSSTSGGIFRLTTTVADHLHDLGAIESSSNSAHCRLQDFIVIDNLLYTLWDRQGQTLIERTVINVETFCDQDHHTWHAVHAYPEPEHTPGYLEKLLLSPGSIAEKGLEVILRPGAFSVNTLRTAIDEYTDACLTLPGVVAPQLTVSYGSLAENIASVVGCTVKLVYDPQTGVPQYSAYWTSMKRDWEGFISRCARLERLGSRPLALGVDDQGNVIVAERERIRMLVREDLALYIRRVLAQENHSIESQYDILTSSWMLSSTLNPQFVANLETRLNDLFQQGINFSLSDIIQDLASRSKMLEHVDEGTANWVVGRLQRIDDLDAATKAALDVIGGLDMEIKREEDEVELLLPSTNSHWLRATTAAYITATVDARYDLSLSLVILLLFLANDLTEWDPSLLAEVLAVFRGVAMLRLASRQMAIDDSKTNDSGTSSDDVVAKMRNMHVSLHKVQTMLNHSLIHALLAQSDPGLGLPGAAHRFLDSSGLLQSISPANGTKYELIFCERLRLLNYSNLSRELLSWLPKTSGVIYVQARLWVDLGRFTDASDLFQRLAGSFVGVESGISAEDQEALTAILPTTEHLDSAFKFYVHVATLFKHQGLVRSEVVFARLAITAAPDHTDTSPLWLSVIKGYIDLGIYDNAYSFLMSMPYEKQKRECVSQLAYKMCEDSALKELLTFNFAGILDEVEDALSFKARNVDPRVRPYYSKILHAWYTSRGDHRNAALAMYDRARRIHDLIADVQSFLALAEEQQQAYAVALNSLSLVDQADAWFVLPSSTQSNTEARKRRKITRHIPEAKYGSGRFEAEVIQLADIQYDYAALSAHIDLVRTDPTSLSSEDLFLPVSIIILKLAQANRLNQAISHARNLKIDMTDLFTYLARECLRLSKKPDTLIQEDSFPWLFEGKTSTWSGSPAERCWKYLRHVLEIHDSADTDYRYTKAVAETIFAHDRRRPLPPWVVSTLDDFDPEFLIRTSLRYEKHADAIEYSLSLIRKCNAKLTRDPPRNASTTWLPYTLIDQVLATSKSLERLPTHLSALEKELSDYVRRIQKMADSRSL</sequence>
<dbReference type="Proteomes" id="UP000054549">
    <property type="component" value="Unassembled WGS sequence"/>
</dbReference>
<keyword evidence="8" id="KW-1185">Reference proteome</keyword>
<organism evidence="7 8">
    <name type="scientific">Amanita muscaria (strain Koide BX008)</name>
    <dbReference type="NCBI Taxonomy" id="946122"/>
    <lineage>
        <taxon>Eukaryota</taxon>
        <taxon>Fungi</taxon>
        <taxon>Dikarya</taxon>
        <taxon>Basidiomycota</taxon>
        <taxon>Agaricomycotina</taxon>
        <taxon>Agaricomycetes</taxon>
        <taxon>Agaricomycetidae</taxon>
        <taxon>Agaricales</taxon>
        <taxon>Pluteineae</taxon>
        <taxon>Amanitaceae</taxon>
        <taxon>Amanita</taxon>
    </lineage>
</organism>
<name>A0A0C2XFH6_AMAMK</name>
<dbReference type="InParanoid" id="A0A0C2XFH6"/>
<feature type="domain" description="NUP160 C-terminal TPR" evidence="6">
    <location>
        <begin position="1114"/>
        <end position="1353"/>
    </location>
</feature>
<evidence type="ECO:0000259" key="6">
    <source>
        <dbReference type="Pfam" id="PF23347"/>
    </source>
</evidence>
<dbReference type="InterPro" id="IPR021717">
    <property type="entry name" value="Nucleoporin_Nup160"/>
</dbReference>
<dbReference type="InterPro" id="IPR056536">
    <property type="entry name" value="TPR_NUP160_C"/>
</dbReference>
<protein>
    <recommendedName>
        <fullName evidence="9">Nuclear pore complex protein Nup160</fullName>
    </recommendedName>
</protein>
<evidence type="ECO:0000259" key="5">
    <source>
        <dbReference type="Pfam" id="PF23300"/>
    </source>
</evidence>
<dbReference type="Pfam" id="PF23347">
    <property type="entry name" value="TPR_Nup160_C"/>
    <property type="match status" value="1"/>
</dbReference>
<dbReference type="STRING" id="946122.A0A0C2XFH6"/>
<feature type="domain" description="Nucleoporin Nup120/160 beta-propeller" evidence="4">
    <location>
        <begin position="64"/>
        <end position="522"/>
    </location>
</feature>
<dbReference type="GO" id="GO:0017056">
    <property type="term" value="F:structural constituent of nuclear pore"/>
    <property type="evidence" value="ECO:0007669"/>
    <property type="project" value="TreeGrafter"/>
</dbReference>
<dbReference type="HOGENOM" id="CLU_002799_0_0_1"/>
<dbReference type="InterPro" id="IPR059141">
    <property type="entry name" value="Beta-prop_Nup120_160"/>
</dbReference>
<evidence type="ECO:0000259" key="4">
    <source>
        <dbReference type="Pfam" id="PF11715"/>
    </source>
</evidence>
<dbReference type="EMBL" id="KN818229">
    <property type="protein sequence ID" value="KIL68186.1"/>
    <property type="molecule type" value="Genomic_DNA"/>
</dbReference>
<evidence type="ECO:0000313" key="8">
    <source>
        <dbReference type="Proteomes" id="UP000054549"/>
    </source>
</evidence>
<evidence type="ECO:0000256" key="2">
    <source>
        <dbReference type="ARBA" id="ARBA00022448"/>
    </source>
</evidence>
<keyword evidence="3" id="KW-0539">Nucleus</keyword>
<dbReference type="OrthoDB" id="67716at2759"/>
<evidence type="ECO:0000256" key="3">
    <source>
        <dbReference type="ARBA" id="ARBA00023242"/>
    </source>
</evidence>